<reference evidence="9" key="1">
    <citation type="submission" date="2013-12" db="EMBL/GenBank/DDBJ databases">
        <title>The Genome Sequence of Aphanomyces astaci APO3.</title>
        <authorList>
            <consortium name="The Broad Institute Genomics Platform"/>
            <person name="Russ C."/>
            <person name="Tyler B."/>
            <person name="van West P."/>
            <person name="Dieguez-Uribeondo J."/>
            <person name="Young S.K."/>
            <person name="Zeng Q."/>
            <person name="Gargeya S."/>
            <person name="Fitzgerald M."/>
            <person name="Abouelleil A."/>
            <person name="Alvarado L."/>
            <person name="Chapman S.B."/>
            <person name="Gainer-Dewar J."/>
            <person name="Goldberg J."/>
            <person name="Griggs A."/>
            <person name="Gujja S."/>
            <person name="Hansen M."/>
            <person name="Howarth C."/>
            <person name="Imamovic A."/>
            <person name="Ireland A."/>
            <person name="Larimer J."/>
            <person name="McCowan C."/>
            <person name="Murphy C."/>
            <person name="Pearson M."/>
            <person name="Poon T.W."/>
            <person name="Priest M."/>
            <person name="Roberts A."/>
            <person name="Saif S."/>
            <person name="Shea T."/>
            <person name="Sykes S."/>
            <person name="Wortman J."/>
            <person name="Nusbaum C."/>
            <person name="Birren B."/>
        </authorList>
    </citation>
    <scope>NUCLEOTIDE SEQUENCE [LARGE SCALE GENOMIC DNA]</scope>
    <source>
        <strain evidence="9">APO3</strain>
    </source>
</reference>
<comment type="similarity">
    <text evidence="2">Belongs to the RPAP1 family.</text>
</comment>
<evidence type="ECO:0000256" key="2">
    <source>
        <dbReference type="ARBA" id="ARBA00009953"/>
    </source>
</evidence>
<dbReference type="InterPro" id="IPR013929">
    <property type="entry name" value="RPAP1_C"/>
</dbReference>
<dbReference type="PANTHER" id="PTHR21483">
    <property type="entry name" value="RNA POLYMERASE II-ASSOCIATED PROTEIN 1"/>
    <property type="match status" value="1"/>
</dbReference>
<dbReference type="OrthoDB" id="348201at2759"/>
<evidence type="ECO:0000256" key="1">
    <source>
        <dbReference type="ARBA" id="ARBA00004123"/>
    </source>
</evidence>
<dbReference type="InterPro" id="IPR039913">
    <property type="entry name" value="RPAP1/Rba50"/>
</dbReference>
<proteinExistence type="inferred from homology"/>
<dbReference type="STRING" id="112090.W4FN14"/>
<dbReference type="GeneID" id="20817793"/>
<feature type="domain" description="RPAP1 N-terminal" evidence="7">
    <location>
        <begin position="122"/>
        <end position="163"/>
    </location>
</feature>
<protein>
    <recommendedName>
        <fullName evidence="10">RNA polymerase II-associated protein 1 N-terminal domain-containing protein</fullName>
    </recommendedName>
</protein>
<evidence type="ECO:0000259" key="8">
    <source>
        <dbReference type="Pfam" id="PF25766"/>
    </source>
</evidence>
<feature type="domain" description="RPAP1/MINIYO-like TPR repeats" evidence="8">
    <location>
        <begin position="803"/>
        <end position="995"/>
    </location>
</feature>
<keyword evidence="4" id="KW-0539">Nucleus</keyword>
<evidence type="ECO:0000256" key="4">
    <source>
        <dbReference type="ARBA" id="ARBA00023242"/>
    </source>
</evidence>
<dbReference type="RefSeq" id="XP_009842304.1">
    <property type="nucleotide sequence ID" value="XM_009844002.1"/>
</dbReference>
<dbReference type="InterPro" id="IPR013930">
    <property type="entry name" value="RPAP1_N"/>
</dbReference>
<dbReference type="GO" id="GO:0006366">
    <property type="term" value="P:transcription by RNA polymerase II"/>
    <property type="evidence" value="ECO:0007669"/>
    <property type="project" value="InterPro"/>
</dbReference>
<evidence type="ECO:0000256" key="3">
    <source>
        <dbReference type="ARBA" id="ARBA00023163"/>
    </source>
</evidence>
<feature type="compositionally biased region" description="Polar residues" evidence="5">
    <location>
        <begin position="226"/>
        <end position="236"/>
    </location>
</feature>
<evidence type="ECO:0008006" key="10">
    <source>
        <dbReference type="Google" id="ProtNLM"/>
    </source>
</evidence>
<feature type="compositionally biased region" description="Polar residues" evidence="5">
    <location>
        <begin position="91"/>
        <end position="103"/>
    </location>
</feature>
<evidence type="ECO:0000256" key="5">
    <source>
        <dbReference type="SAM" id="MobiDB-lite"/>
    </source>
</evidence>
<dbReference type="AlphaFoldDB" id="W4FN14"/>
<dbReference type="Pfam" id="PF08620">
    <property type="entry name" value="RPAP1_C"/>
    <property type="match status" value="1"/>
</dbReference>
<dbReference type="EMBL" id="KI913188">
    <property type="protein sequence ID" value="ETV68219.1"/>
    <property type="molecule type" value="Genomic_DNA"/>
</dbReference>
<keyword evidence="3" id="KW-0804">Transcription</keyword>
<feature type="domain" description="RPAP1 C-terminal" evidence="6">
    <location>
        <begin position="249"/>
        <end position="308"/>
    </location>
</feature>
<dbReference type="InterPro" id="IPR057989">
    <property type="entry name" value="TPR_RPAP1/MINIYO-like"/>
</dbReference>
<gene>
    <name evidence="9" type="ORF">H257_15797</name>
</gene>
<evidence type="ECO:0000259" key="7">
    <source>
        <dbReference type="Pfam" id="PF08621"/>
    </source>
</evidence>
<feature type="region of interest" description="Disordered" evidence="5">
    <location>
        <begin position="226"/>
        <end position="249"/>
    </location>
</feature>
<sequence>MDMDAELAKLLHEQEQFMQSGKASSAKLHTAKPKVSPSPSQAAPLPPTIMRAQVMERSTPVKTMPMSTLPPTDGGFPSAKKTSLFGRRRNQQAARSESSSPVPSTARREPSSKSSSSPIPNDIQDDNNAAIANMSVEEIRQAQAELHASLPPEILDMFKKRRNFPAAAPPAVACSSSRPDLPPPSFQTLPIQNIPMLAPQTDESLRRAVSELPKEERLKHEWMQSLPPSHQQNQDPVSEKLAQQHEQRRVDLQGHAIKATADTVPLHSGLFHHGLEPELAGYTMEELLMLARSTVSSQRTMALSVLAKSIRAGTSEPTTATALVARSACEESNASVLAGGIDALHACLVGFDLMTDVDLVEWTPRDAQGRVHMVTYIDEDEVSDVKEIADPIQALLFTQFQSRLLQLIDPQQAPLVPKHARLQLLEIGVVIAMHSPRAAAQLLEGTAVFSLLNALLSVASVDSLVQNLEATATTLLWILRLCQADKAHAQQLMDHHVLASTKVFLAMRHPSALLPLQTLTMRIWRVCLSYKLDQPSIAYLFPLLCGYAAQALTQSVDSVPLEPWPAVMQDAIWDALVFLVDQSAAVAFLPFFIHQASQAAGPRASALRFLAATYPLVFTFPSLDVTPFVAVWPTLKLSMSDPPSLIEAIVAFQRVVAAHPHPKLQVDISDTVVFTQSYVSTGGTLFMPRADVATVLAALVDFVALSTSANDVADWARATAYQLLQHTQPGQHTSVRQLLRSVLVHPSLVAIYEALLNPHASNTKTWTCHTLVQSSSTPAAPSLPPPSDWVFMLASRLHSIDSKEESTVLRLLVEFLTTVETRHPTLLAEISPTDKILHLAHVYLWEADAWRDCSAGLHALLERYIREQQQGNSLMDATERIVAVQHQSVANLLSSLVQVFCNESYGDKGLAWILTLYFHPSQVSVATHSAVWNEIAQFQCLHLLQMVTDDLEGYVVDDVLLDAYLQSVLRQHLTADKGAAMYRWVVHHIGHFCFSGPVGSSRKHSMLRRLLEAPSTQLVRDVVLNPANETTTAMLAHVQDLPPFAAYRDTIQLLMSACT</sequence>
<evidence type="ECO:0000259" key="6">
    <source>
        <dbReference type="Pfam" id="PF08620"/>
    </source>
</evidence>
<accession>W4FN14</accession>
<evidence type="ECO:0000313" key="9">
    <source>
        <dbReference type="EMBL" id="ETV68219.1"/>
    </source>
</evidence>
<dbReference type="Pfam" id="PF08621">
    <property type="entry name" value="RPAP1_N"/>
    <property type="match status" value="1"/>
</dbReference>
<name>W4FN14_APHAT</name>
<dbReference type="Pfam" id="PF25766">
    <property type="entry name" value="TPR_RPAP1"/>
    <property type="match status" value="1"/>
</dbReference>
<dbReference type="PANTHER" id="PTHR21483:SF18">
    <property type="entry name" value="RNA POLYMERASE II-ASSOCIATED PROTEIN 1"/>
    <property type="match status" value="1"/>
</dbReference>
<organism evidence="9">
    <name type="scientific">Aphanomyces astaci</name>
    <name type="common">Crayfish plague agent</name>
    <dbReference type="NCBI Taxonomy" id="112090"/>
    <lineage>
        <taxon>Eukaryota</taxon>
        <taxon>Sar</taxon>
        <taxon>Stramenopiles</taxon>
        <taxon>Oomycota</taxon>
        <taxon>Saprolegniomycetes</taxon>
        <taxon>Saprolegniales</taxon>
        <taxon>Verrucalvaceae</taxon>
        <taxon>Aphanomyces</taxon>
    </lineage>
</organism>
<comment type="subcellular location">
    <subcellularLocation>
        <location evidence="1">Nucleus</location>
    </subcellularLocation>
</comment>
<feature type="region of interest" description="Disordered" evidence="5">
    <location>
        <begin position="16"/>
        <end position="126"/>
    </location>
</feature>
<dbReference type="VEuPathDB" id="FungiDB:H257_15797"/>